<dbReference type="SMART" id="SM00175">
    <property type="entry name" value="RAB"/>
    <property type="match status" value="1"/>
</dbReference>
<evidence type="ECO:0000313" key="4">
    <source>
        <dbReference type="Proteomes" id="UP000054735"/>
    </source>
</evidence>
<keyword evidence="1" id="KW-0547">Nucleotide-binding</keyword>
<dbReference type="GO" id="GO:0003924">
    <property type="term" value="F:GTPase activity"/>
    <property type="evidence" value="ECO:0007669"/>
    <property type="project" value="InterPro"/>
</dbReference>
<dbReference type="InterPro" id="IPR027417">
    <property type="entry name" value="P-loop_NTPase"/>
</dbReference>
<reference evidence="3 5" key="2">
    <citation type="submission" date="2018-06" db="EMBL/GenBank/DDBJ databases">
        <authorList>
            <consortium name="Pathogen Informatics"/>
            <person name="Doyle S."/>
        </authorList>
    </citation>
    <scope>NUCLEOTIDE SEQUENCE [LARGE SCALE GENOMIC DNA]</scope>
    <source>
        <strain evidence="3 5">NCTC12437</strain>
    </source>
</reference>
<dbReference type="Proteomes" id="UP000054735">
    <property type="component" value="Unassembled WGS sequence"/>
</dbReference>
<dbReference type="PROSITE" id="PS51421">
    <property type="entry name" value="RAS"/>
    <property type="match status" value="1"/>
</dbReference>
<dbReference type="Pfam" id="PF00071">
    <property type="entry name" value="Ras"/>
    <property type="match status" value="1"/>
</dbReference>
<evidence type="ECO:0000313" key="5">
    <source>
        <dbReference type="Proteomes" id="UP000255066"/>
    </source>
</evidence>
<dbReference type="SMART" id="SM00176">
    <property type="entry name" value="RAN"/>
    <property type="match status" value="1"/>
</dbReference>
<dbReference type="PROSITE" id="PS51419">
    <property type="entry name" value="RAB"/>
    <property type="match status" value="1"/>
</dbReference>
<organism evidence="3 5">
    <name type="scientific">Legionella birminghamensis</name>
    <dbReference type="NCBI Taxonomy" id="28083"/>
    <lineage>
        <taxon>Bacteria</taxon>
        <taxon>Pseudomonadati</taxon>
        <taxon>Pseudomonadota</taxon>
        <taxon>Gammaproteobacteria</taxon>
        <taxon>Legionellales</taxon>
        <taxon>Legionellaceae</taxon>
        <taxon>Legionella</taxon>
    </lineage>
</organism>
<reference evidence="2 4" key="1">
    <citation type="submission" date="2015-11" db="EMBL/GenBank/DDBJ databases">
        <title>Genomic analysis of 38 Legionella species identifies large and diverse effector repertoires.</title>
        <authorList>
            <person name="Burstein D."/>
            <person name="Amaro F."/>
            <person name="Zusman T."/>
            <person name="Lifshitz Z."/>
            <person name="Cohen O."/>
            <person name="Gilbert J.A."/>
            <person name="Pupko T."/>
            <person name="Shuman H.A."/>
            <person name="Segal G."/>
        </authorList>
    </citation>
    <scope>NUCLEOTIDE SEQUENCE [LARGE SCALE GENOMIC DNA]</scope>
    <source>
        <strain evidence="2 4">CDC#1407-AL-14</strain>
    </source>
</reference>
<dbReference type="InterPro" id="IPR001806">
    <property type="entry name" value="Small_GTPase"/>
</dbReference>
<accession>A0A378I7P5</accession>
<dbReference type="OrthoDB" id="5651305at2"/>
<protein>
    <submittedName>
        <fullName evidence="3">Ras family GTPase</fullName>
    </submittedName>
</protein>
<dbReference type="PRINTS" id="PR00449">
    <property type="entry name" value="RASTRNSFRMNG"/>
</dbReference>
<dbReference type="PANTHER" id="PTHR47978">
    <property type="match status" value="1"/>
</dbReference>
<gene>
    <name evidence="2" type="ORF">Lbir_1682</name>
    <name evidence="3" type="ORF">NCTC12437_00629</name>
</gene>
<dbReference type="Proteomes" id="UP000255066">
    <property type="component" value="Unassembled WGS sequence"/>
</dbReference>
<dbReference type="CDD" id="cd00154">
    <property type="entry name" value="Rab"/>
    <property type="match status" value="1"/>
</dbReference>
<evidence type="ECO:0000256" key="1">
    <source>
        <dbReference type="ARBA" id="ARBA00022741"/>
    </source>
</evidence>
<dbReference type="EMBL" id="UGNW01000001">
    <property type="protein sequence ID" value="STX30862.1"/>
    <property type="molecule type" value="Genomic_DNA"/>
</dbReference>
<dbReference type="Gene3D" id="3.40.50.300">
    <property type="entry name" value="P-loop containing nucleotide triphosphate hydrolases"/>
    <property type="match status" value="1"/>
</dbReference>
<dbReference type="SMART" id="SM00174">
    <property type="entry name" value="RHO"/>
    <property type="match status" value="1"/>
</dbReference>
<dbReference type="SUPFAM" id="SSF52540">
    <property type="entry name" value="P-loop containing nucleoside triphosphate hydrolases"/>
    <property type="match status" value="1"/>
</dbReference>
<sequence length="198" mass="22210">MFFNKSEKIINERACKLIFVGDIGCGRTALLKTLVSGQYPHSTVATIGVEFYQKCVSLDNIQTRLDIWDISGQERFAGNIMRHCEDSDIAIIAFDLTRKQTFDGAKMWLSEINRVIDIEDLGQIILVGLKCDATPDPRLDIAQVEEFVSENNLIYMQASAKTGFNVDNLFTKALEVVSLYHPGKMQVLEEGQDQSISP</sequence>
<dbReference type="SMART" id="SM00173">
    <property type="entry name" value="RAS"/>
    <property type="match status" value="1"/>
</dbReference>
<dbReference type="RefSeq" id="WP_058523739.1">
    <property type="nucleotide sequence ID" value="NZ_CAAAHV010000019.1"/>
</dbReference>
<evidence type="ECO:0000313" key="2">
    <source>
        <dbReference type="EMBL" id="KTC71530.1"/>
    </source>
</evidence>
<evidence type="ECO:0000313" key="3">
    <source>
        <dbReference type="EMBL" id="STX30862.1"/>
    </source>
</evidence>
<dbReference type="GO" id="GO:0005525">
    <property type="term" value="F:GTP binding"/>
    <property type="evidence" value="ECO:0007669"/>
    <property type="project" value="InterPro"/>
</dbReference>
<keyword evidence="4" id="KW-1185">Reference proteome</keyword>
<dbReference type="EMBL" id="LNXT01000021">
    <property type="protein sequence ID" value="KTC71530.1"/>
    <property type="molecule type" value="Genomic_DNA"/>
</dbReference>
<name>A0A378I7P5_9GAMM</name>
<dbReference type="InterPro" id="IPR005225">
    <property type="entry name" value="Small_GTP-bd"/>
</dbReference>
<dbReference type="FunFam" id="3.40.50.300:FF:001447">
    <property type="entry name" value="Ras-related protein Rab-1B"/>
    <property type="match status" value="1"/>
</dbReference>
<proteinExistence type="predicted"/>
<dbReference type="STRING" id="28083.Lbir_1682"/>
<dbReference type="NCBIfam" id="TIGR00231">
    <property type="entry name" value="small_GTP"/>
    <property type="match status" value="1"/>
</dbReference>
<dbReference type="AlphaFoldDB" id="A0A378I7P5"/>